<evidence type="ECO:0000256" key="1">
    <source>
        <dbReference type="ARBA" id="ARBA00023235"/>
    </source>
</evidence>
<dbReference type="Gene3D" id="3.90.226.10">
    <property type="entry name" value="2-enoyl-CoA Hydratase, Chain A, domain 1"/>
    <property type="match status" value="1"/>
</dbReference>
<dbReference type="PANTHER" id="PTHR23309">
    <property type="entry name" value="3-HYDROXYACYL-COA DEHYROGENASE"/>
    <property type="match status" value="1"/>
</dbReference>
<comment type="catalytic activity">
    <reaction evidence="4">
        <text>a (3S)-3-hydroxyacyl-CoA + NAD(+) = a 3-oxoacyl-CoA + NADH + H(+)</text>
        <dbReference type="Rhea" id="RHEA:22432"/>
        <dbReference type="ChEBI" id="CHEBI:15378"/>
        <dbReference type="ChEBI" id="CHEBI:57318"/>
        <dbReference type="ChEBI" id="CHEBI:57540"/>
        <dbReference type="ChEBI" id="CHEBI:57945"/>
        <dbReference type="ChEBI" id="CHEBI:90726"/>
        <dbReference type="EC" id="1.1.1.35"/>
    </reaction>
</comment>
<dbReference type="InterPro" id="IPR029045">
    <property type="entry name" value="ClpP/crotonase-like_dom_sf"/>
</dbReference>
<dbReference type="Pfam" id="PF02737">
    <property type="entry name" value="3HCDH_N"/>
    <property type="match status" value="1"/>
</dbReference>
<name>Q07LM4_RHOP5</name>
<organism evidence="7">
    <name type="scientific">Rhodopseudomonas palustris (strain BisA53)</name>
    <dbReference type="NCBI Taxonomy" id="316055"/>
    <lineage>
        <taxon>Bacteria</taxon>
        <taxon>Pseudomonadati</taxon>
        <taxon>Pseudomonadota</taxon>
        <taxon>Alphaproteobacteria</taxon>
        <taxon>Hyphomicrobiales</taxon>
        <taxon>Nitrobacteraceae</taxon>
        <taxon>Rhodopseudomonas</taxon>
    </lineage>
</organism>
<dbReference type="STRING" id="316055.RPE_3225"/>
<dbReference type="Gene3D" id="1.10.1040.50">
    <property type="match status" value="1"/>
</dbReference>
<protein>
    <submittedName>
        <fullName evidence="7">3-hydroxyacyl-CoA dehydrogenase, NAD-binding protein</fullName>
    </submittedName>
</protein>
<dbReference type="eggNOG" id="COG1250">
    <property type="taxonomic scope" value="Bacteria"/>
</dbReference>
<dbReference type="Gene3D" id="3.40.50.720">
    <property type="entry name" value="NAD(P)-binding Rossmann-like Domain"/>
    <property type="match status" value="1"/>
</dbReference>
<evidence type="ECO:0000256" key="3">
    <source>
        <dbReference type="ARBA" id="ARBA00023268"/>
    </source>
</evidence>
<dbReference type="GO" id="GO:0016829">
    <property type="term" value="F:lyase activity"/>
    <property type="evidence" value="ECO:0007669"/>
    <property type="project" value="UniProtKB-KW"/>
</dbReference>
<evidence type="ECO:0000256" key="4">
    <source>
        <dbReference type="ARBA" id="ARBA00049556"/>
    </source>
</evidence>
<dbReference type="PANTHER" id="PTHR23309:SF49">
    <property type="entry name" value="PEROXISOMAL BIFUNCTIONAL ENZYME"/>
    <property type="match status" value="1"/>
</dbReference>
<dbReference type="SUPFAM" id="SSF52096">
    <property type="entry name" value="ClpP/crotonase"/>
    <property type="match status" value="1"/>
</dbReference>
<dbReference type="GO" id="GO:0016853">
    <property type="term" value="F:isomerase activity"/>
    <property type="evidence" value="ECO:0007669"/>
    <property type="project" value="UniProtKB-KW"/>
</dbReference>
<dbReference type="InterPro" id="IPR006176">
    <property type="entry name" value="3-OHacyl-CoA_DH_NAD-bd"/>
</dbReference>
<feature type="domain" description="3-hydroxyacyl-CoA dehydrogenase NAD binding" evidence="6">
    <location>
        <begin position="21"/>
        <end position="200"/>
    </location>
</feature>
<evidence type="ECO:0000259" key="6">
    <source>
        <dbReference type="Pfam" id="PF02737"/>
    </source>
</evidence>
<dbReference type="eggNOG" id="COG1024">
    <property type="taxonomic scope" value="Bacteria"/>
</dbReference>
<dbReference type="Pfam" id="PF00378">
    <property type="entry name" value="ECH_1"/>
    <property type="match status" value="1"/>
</dbReference>
<proteinExistence type="inferred from homology"/>
<dbReference type="KEGG" id="rpe:RPE_3225"/>
<evidence type="ECO:0000256" key="5">
    <source>
        <dbReference type="RuleBase" id="RU003707"/>
    </source>
</evidence>
<dbReference type="PROSITE" id="PS00166">
    <property type="entry name" value="ENOYL_COA_HYDRATASE"/>
    <property type="match status" value="1"/>
</dbReference>
<dbReference type="AlphaFoldDB" id="Q07LM4"/>
<evidence type="ECO:0000313" key="7">
    <source>
        <dbReference type="EMBL" id="ABJ07160.1"/>
    </source>
</evidence>
<keyword evidence="1" id="KW-0413">Isomerase</keyword>
<dbReference type="SUPFAM" id="SSF51735">
    <property type="entry name" value="NAD(P)-binding Rossmann-fold domains"/>
    <property type="match status" value="1"/>
</dbReference>
<gene>
    <name evidence="7" type="ordered locus">RPE_3225</name>
</gene>
<accession>Q07LM4</accession>
<dbReference type="InterPro" id="IPR036291">
    <property type="entry name" value="NAD(P)-bd_dom_sf"/>
</dbReference>
<dbReference type="GO" id="GO:0006635">
    <property type="term" value="P:fatty acid beta-oxidation"/>
    <property type="evidence" value="ECO:0007669"/>
    <property type="project" value="TreeGrafter"/>
</dbReference>
<dbReference type="GO" id="GO:0070403">
    <property type="term" value="F:NAD+ binding"/>
    <property type="evidence" value="ECO:0007669"/>
    <property type="project" value="InterPro"/>
</dbReference>
<dbReference type="CDD" id="cd06558">
    <property type="entry name" value="crotonase-like"/>
    <property type="match status" value="1"/>
</dbReference>
<dbReference type="OrthoDB" id="9803287at2"/>
<dbReference type="InterPro" id="IPR018376">
    <property type="entry name" value="Enoyl-CoA_hyd/isom_CS"/>
</dbReference>
<keyword evidence="3" id="KW-0511">Multifunctional enzyme</keyword>
<dbReference type="HOGENOM" id="CLU_010448_2_1_5"/>
<evidence type="ECO:0000256" key="2">
    <source>
        <dbReference type="ARBA" id="ARBA00023239"/>
    </source>
</evidence>
<dbReference type="InterPro" id="IPR001753">
    <property type="entry name" value="Enoyl-CoA_hydra/iso"/>
</dbReference>
<comment type="similarity">
    <text evidence="5">Belongs to the enoyl-CoA hydratase/isomerase family.</text>
</comment>
<keyword evidence="2" id="KW-0456">Lyase</keyword>
<reference evidence="7" key="1">
    <citation type="submission" date="2006-09" db="EMBL/GenBank/DDBJ databases">
        <title>Complete sequence of Rhodopseudomonas palustris BisA53.</title>
        <authorList>
            <consortium name="US DOE Joint Genome Institute"/>
            <person name="Copeland A."/>
            <person name="Lucas S."/>
            <person name="Lapidus A."/>
            <person name="Barry K."/>
            <person name="Detter J.C."/>
            <person name="Glavina del Rio T."/>
            <person name="Hammon N."/>
            <person name="Israni S."/>
            <person name="Dalin E."/>
            <person name="Tice H."/>
            <person name="Pitluck S."/>
            <person name="Chain P."/>
            <person name="Malfatti S."/>
            <person name="Shin M."/>
            <person name="Vergez L."/>
            <person name="Schmutz J."/>
            <person name="Larimer F."/>
            <person name="Land M."/>
            <person name="Hauser L."/>
            <person name="Pelletier D.A."/>
            <person name="Kyrpides N."/>
            <person name="Kim E."/>
            <person name="Harwood C.S."/>
            <person name="Oda Y."/>
            <person name="Richardson P."/>
        </authorList>
    </citation>
    <scope>NUCLEOTIDE SEQUENCE [LARGE SCALE GENOMIC DNA]</scope>
    <source>
        <strain evidence="7">BisA53</strain>
    </source>
</reference>
<dbReference type="GO" id="GO:0003857">
    <property type="term" value="F:(3S)-3-hydroxyacyl-CoA dehydrogenase (NAD+) activity"/>
    <property type="evidence" value="ECO:0007669"/>
    <property type="project" value="UniProtKB-EC"/>
</dbReference>
<sequence length="671" mass="72695">MTMTLQNPLLHQPTRAFPKSIAIIGAGTIGPDIGYYLKSAIDDLTLHLVDVSQEALDRARQRFEGYARKAVERGRMKQVQADRVCANLHTTLSYDDIASVDWALEAATEDVALKHRIFAQLESLLRPDAIITSNTSSLPAETIFAKLKDKRRATVTHFFAPAWRNPIVEVIDWKQADPNLVKDLCWFFCATGKTPLITADAPCFMLDRIFDNWCNEAALMLQTATAAQIDTVAGEFVHAGPFFVLNMANGNPIIVETNTLQANTEGAHYTPAEIFNSVDRWKTVAPGKRVDVPASAAAAVRDRLIGILASQSCDILDRNIGSAADLELGCRLALGFKQGPLDLLKSLGEAETTRIVARMKTERPDMPLPTRPVDAYQDFLRHLLVDDVGGVKVITIRRPEAMNALHDELTDEILSVLRAHEQDATTRGFVIVGYGLRAFCAGADIGRFPRMLGKADEAAQYARDCSRLLTYLDRMDKPVIAAVNGLALGGGLELALRCHAIVASSTASMQFPEITLGIVPGIGAMVVPFRRWPAASETFAAMLRQARKLDAATAHRLGVVDTLAKDYAELVATAVARVEALAGSPRDNYDAPVALPELAAVEHRADNGQVLSRAIVAIMDQAIIDAAAATSFEAALEIGYRAFGASACAAAAHEGIASFLERRAPDFSKTG</sequence>
<dbReference type="EMBL" id="CP000463">
    <property type="protein sequence ID" value="ABJ07160.1"/>
    <property type="molecule type" value="Genomic_DNA"/>
</dbReference>